<dbReference type="GO" id="GO:0005829">
    <property type="term" value="C:cytosol"/>
    <property type="evidence" value="ECO:0007669"/>
    <property type="project" value="TreeGrafter"/>
</dbReference>
<evidence type="ECO:0000313" key="2">
    <source>
        <dbReference type="EMBL" id="ODR44670.1"/>
    </source>
</evidence>
<dbReference type="EC" id="3.1.3.-" evidence="1"/>
<dbReference type="AlphaFoldDB" id="A0A1E2ZZD0"/>
<evidence type="ECO:0000313" key="3">
    <source>
        <dbReference type="EMBL" id="ODR60974.1"/>
    </source>
</evidence>
<dbReference type="InterPro" id="IPR000150">
    <property type="entry name" value="Cof"/>
</dbReference>
<dbReference type="GO" id="GO:0016791">
    <property type="term" value="F:phosphatase activity"/>
    <property type="evidence" value="ECO:0007669"/>
    <property type="project" value="TreeGrafter"/>
</dbReference>
<gene>
    <name evidence="1" type="primary">ywpJ_2</name>
    <name evidence="2" type="ORF">BEI59_28200</name>
    <name evidence="1" type="ORF">BEI61_05851</name>
    <name evidence="3" type="ORF">BEI63_02415</name>
</gene>
<dbReference type="PROSITE" id="PS01228">
    <property type="entry name" value="COF_1"/>
    <property type="match status" value="1"/>
</dbReference>
<dbReference type="EMBL" id="MEHA01000029">
    <property type="protein sequence ID" value="ODR44670.1"/>
    <property type="molecule type" value="Genomic_DNA"/>
</dbReference>
<dbReference type="PANTHER" id="PTHR10000:SF8">
    <property type="entry name" value="HAD SUPERFAMILY HYDROLASE-LIKE, TYPE 3"/>
    <property type="match status" value="1"/>
</dbReference>
<dbReference type="NCBIfam" id="TIGR00099">
    <property type="entry name" value="Cof-subfamily"/>
    <property type="match status" value="1"/>
</dbReference>
<dbReference type="InterPro" id="IPR036412">
    <property type="entry name" value="HAD-like_sf"/>
</dbReference>
<organism evidence="1 4">
    <name type="scientific">Eisenbergiella tayi</name>
    <dbReference type="NCBI Taxonomy" id="1432052"/>
    <lineage>
        <taxon>Bacteria</taxon>
        <taxon>Bacillati</taxon>
        <taxon>Bacillota</taxon>
        <taxon>Clostridia</taxon>
        <taxon>Lachnospirales</taxon>
        <taxon>Lachnospiraceae</taxon>
        <taxon>Eisenbergiella</taxon>
    </lineage>
</organism>
<keyword evidence="1" id="KW-0378">Hydrolase</keyword>
<dbReference type="Proteomes" id="UP000094067">
    <property type="component" value="Unassembled WGS sequence"/>
</dbReference>
<proteinExistence type="predicted"/>
<evidence type="ECO:0000313" key="1">
    <source>
        <dbReference type="EMBL" id="ODM01852.1"/>
    </source>
</evidence>
<accession>A0A1E2ZZD0</accession>
<dbReference type="SFLD" id="SFLDG01140">
    <property type="entry name" value="C2.B:_Phosphomannomutase_and_P"/>
    <property type="match status" value="1"/>
</dbReference>
<protein>
    <submittedName>
        <fullName evidence="1">Putative phosphatase YwpJ</fullName>
        <ecNumber evidence="1">3.1.3.-</ecNumber>
    </submittedName>
</protein>
<reference evidence="1 4" key="1">
    <citation type="submission" date="2016-07" db="EMBL/GenBank/DDBJ databases">
        <title>Characterization of isolates of Eisenbergiella tayi derived from blood cultures, using whole genome sequencing.</title>
        <authorList>
            <person name="Burdz T."/>
            <person name="Wiebe D."/>
            <person name="Huynh C."/>
            <person name="Bernard K."/>
        </authorList>
    </citation>
    <scope>NUCLEOTIDE SEQUENCE [LARGE SCALE GENOMIC DNA]</scope>
    <source>
        <strain evidence="1 4">NML 110608</strain>
    </source>
</reference>
<dbReference type="InterPro" id="IPR023214">
    <property type="entry name" value="HAD_sf"/>
</dbReference>
<dbReference type="EMBL" id="MCGH01000005">
    <property type="protein sequence ID" value="ODM01852.1"/>
    <property type="molecule type" value="Genomic_DNA"/>
</dbReference>
<evidence type="ECO:0000313" key="4">
    <source>
        <dbReference type="Proteomes" id="UP000094067"/>
    </source>
</evidence>
<reference evidence="3 6" key="2">
    <citation type="submission" date="2016-08" db="EMBL/GenBank/DDBJ databases">
        <title>Characterization of Isolates of Eisenbergiella tayi Derived from Blood Cultures, Using Whole Genome Sequencing.</title>
        <authorList>
            <person name="Bernier A.-M."/>
            <person name="Burdz T."/>
            <person name="Wiebe D."/>
            <person name="Bernard K."/>
        </authorList>
    </citation>
    <scope>NUCLEOTIDE SEQUENCE [LARGE SCALE GENOMIC DNA]</scope>
    <source>
        <strain evidence="3 6">NML120146</strain>
    </source>
</reference>
<dbReference type="Pfam" id="PF08282">
    <property type="entry name" value="Hydrolase_3"/>
    <property type="match status" value="1"/>
</dbReference>
<dbReference type="SFLD" id="SFLDS00003">
    <property type="entry name" value="Haloacid_Dehalogenase"/>
    <property type="match status" value="1"/>
</dbReference>
<keyword evidence="6" id="KW-1185">Reference proteome</keyword>
<dbReference type="Gene3D" id="3.30.1240.10">
    <property type="match status" value="1"/>
</dbReference>
<dbReference type="EMBL" id="MEHD01000008">
    <property type="protein sequence ID" value="ODR60974.1"/>
    <property type="molecule type" value="Genomic_DNA"/>
</dbReference>
<dbReference type="CDD" id="cd07516">
    <property type="entry name" value="HAD_Pase"/>
    <property type="match status" value="1"/>
</dbReference>
<reference evidence="2 5" key="3">
    <citation type="submission" date="2016-08" db="EMBL/GenBank/DDBJ databases">
        <authorList>
            <person name="Seilhamer J.J."/>
        </authorList>
    </citation>
    <scope>NUCLEOTIDE SEQUENCE [LARGE SCALE GENOMIC DNA]</scope>
    <source>
        <strain evidence="2 5">NML150140-1</strain>
    </source>
</reference>
<dbReference type="InterPro" id="IPR006379">
    <property type="entry name" value="HAD-SF_hydro_IIB"/>
</dbReference>
<name>A0A1E2ZZD0_9FIRM</name>
<dbReference type="PANTHER" id="PTHR10000">
    <property type="entry name" value="PHOSPHOSERINE PHOSPHATASE"/>
    <property type="match status" value="1"/>
</dbReference>
<evidence type="ECO:0000313" key="5">
    <source>
        <dbReference type="Proteomes" id="UP000094271"/>
    </source>
</evidence>
<sequence length="274" mass="30791">MNKQEYMLIALDMDGTLLNSRQEITPRARRAIEEILRQGKQVVFSTGRCIGEMEAYLDAFPSMQYLVCESGACVYDLRKKEHIARIPLPPGQVLEVMECVEGEDILTSFFMGNRPFMDSGYMQRLGEFGLGEFDRVFRQSVVRVDSLFSFYREKPLEVEKINLFFRDDGSRRRTLEKISRLPLSLASSLAGNLEINAREANKGEGLKLLCRHLKLPMESVIAVGDNSNDVEMLRAAGLPVAVGNAVPAVKALAKEITDDCDHDGAAIIMEKYML</sequence>
<dbReference type="NCBIfam" id="TIGR01484">
    <property type="entry name" value="HAD-SF-IIB"/>
    <property type="match status" value="1"/>
</dbReference>
<comment type="caution">
    <text evidence="1">The sequence shown here is derived from an EMBL/GenBank/DDBJ whole genome shotgun (WGS) entry which is preliminary data.</text>
</comment>
<dbReference type="Proteomes" id="UP000094271">
    <property type="component" value="Unassembled WGS sequence"/>
</dbReference>
<dbReference type="GO" id="GO:0000287">
    <property type="term" value="F:magnesium ion binding"/>
    <property type="evidence" value="ECO:0007669"/>
    <property type="project" value="TreeGrafter"/>
</dbReference>
<dbReference type="PATRIC" id="fig|1432052.4.peg.6477"/>
<evidence type="ECO:0000313" key="6">
    <source>
        <dbReference type="Proteomes" id="UP000094869"/>
    </source>
</evidence>
<dbReference type="OrthoDB" id="9781413at2"/>
<dbReference type="RefSeq" id="WP_044967739.1">
    <property type="nucleotide sequence ID" value="NZ_BAABXS010000001.1"/>
</dbReference>
<dbReference type="Gene3D" id="3.40.50.1000">
    <property type="entry name" value="HAD superfamily/HAD-like"/>
    <property type="match status" value="1"/>
</dbReference>
<dbReference type="SUPFAM" id="SSF56784">
    <property type="entry name" value="HAD-like"/>
    <property type="match status" value="1"/>
</dbReference>
<dbReference type="Proteomes" id="UP000094869">
    <property type="component" value="Unassembled WGS sequence"/>
</dbReference>